<comment type="caution">
    <text evidence="1">The sequence shown here is derived from an EMBL/GenBank/DDBJ whole genome shotgun (WGS) entry which is preliminary data.</text>
</comment>
<accession>A0ABW4QQU5</accession>
<dbReference type="Pfam" id="PF20383">
    <property type="entry name" value="DUF6678"/>
    <property type="match status" value="1"/>
</dbReference>
<keyword evidence="2" id="KW-1185">Reference proteome</keyword>
<dbReference type="RefSeq" id="WP_382312303.1">
    <property type="nucleotide sequence ID" value="NZ_JBHUFD010000001.1"/>
</dbReference>
<proteinExistence type="predicted"/>
<dbReference type="InterPro" id="IPR046500">
    <property type="entry name" value="DUF6678"/>
</dbReference>
<protein>
    <submittedName>
        <fullName evidence="1">DUF6678 family protein</fullName>
    </submittedName>
</protein>
<reference evidence="2" key="1">
    <citation type="journal article" date="2019" name="Int. J. Syst. Evol. Microbiol.">
        <title>The Global Catalogue of Microorganisms (GCM) 10K type strain sequencing project: providing services to taxonomists for standard genome sequencing and annotation.</title>
        <authorList>
            <consortium name="The Broad Institute Genomics Platform"/>
            <consortium name="The Broad Institute Genome Sequencing Center for Infectious Disease"/>
            <person name="Wu L."/>
            <person name="Ma J."/>
        </authorList>
    </citation>
    <scope>NUCLEOTIDE SEQUENCE [LARGE SCALE GENOMIC DNA]</scope>
    <source>
        <strain evidence="2">CGMCC 1.15795</strain>
    </source>
</reference>
<evidence type="ECO:0000313" key="2">
    <source>
        <dbReference type="Proteomes" id="UP001597197"/>
    </source>
</evidence>
<dbReference type="Proteomes" id="UP001597197">
    <property type="component" value="Unassembled WGS sequence"/>
</dbReference>
<dbReference type="EMBL" id="JBHUFD010000001">
    <property type="protein sequence ID" value="MFD1871964.1"/>
    <property type="molecule type" value="Genomic_DNA"/>
</dbReference>
<gene>
    <name evidence="1" type="ORF">ACFSDX_05980</name>
</gene>
<organism evidence="1 2">
    <name type="scientific">Hymenobacter bucti</name>
    <dbReference type="NCBI Taxonomy" id="1844114"/>
    <lineage>
        <taxon>Bacteria</taxon>
        <taxon>Pseudomonadati</taxon>
        <taxon>Bacteroidota</taxon>
        <taxon>Cytophagia</taxon>
        <taxon>Cytophagales</taxon>
        <taxon>Hymenobacteraceae</taxon>
        <taxon>Hymenobacter</taxon>
    </lineage>
</organism>
<name>A0ABW4QQU5_9BACT</name>
<evidence type="ECO:0000313" key="1">
    <source>
        <dbReference type="EMBL" id="MFD1871964.1"/>
    </source>
</evidence>
<sequence>MNKLEALADFLRQLHCQVRLKHEAYEAPEGWAGGIGLPVRGYIELNGPWPFRQIEWLEINPAVTEHIGRLVKPKQHNYSEEISAFLHSKSIAYSIKEGTIRIPFSEFTG</sequence>